<dbReference type="SMART" id="SM00966">
    <property type="entry name" value="SpoVT_AbrB"/>
    <property type="match status" value="1"/>
</dbReference>
<dbReference type="Gene3D" id="2.10.260.10">
    <property type="match status" value="1"/>
</dbReference>
<dbReference type="SUPFAM" id="SSF89447">
    <property type="entry name" value="AbrB/MazE/MraZ-like"/>
    <property type="match status" value="1"/>
</dbReference>
<evidence type="ECO:0000259" key="1">
    <source>
        <dbReference type="SMART" id="SM00966"/>
    </source>
</evidence>
<keyword evidence="2" id="KW-0238">DNA-binding</keyword>
<gene>
    <name evidence="2" type="ORF">RT717_04015</name>
</gene>
<protein>
    <submittedName>
        <fullName evidence="2">AbrB/MazE/SpoVT family DNA-binding domain-containing protein</fullName>
    </submittedName>
</protein>
<evidence type="ECO:0000313" key="2">
    <source>
        <dbReference type="EMBL" id="WOK07790.1"/>
    </source>
</evidence>
<proteinExistence type="predicted"/>
<feature type="domain" description="SpoVT-AbrB" evidence="1">
    <location>
        <begin position="6"/>
        <end position="49"/>
    </location>
</feature>
<organism evidence="2 3">
    <name type="scientific">Imperialibacter roseus</name>
    <dbReference type="NCBI Taxonomy" id="1324217"/>
    <lineage>
        <taxon>Bacteria</taxon>
        <taxon>Pseudomonadati</taxon>
        <taxon>Bacteroidota</taxon>
        <taxon>Cytophagia</taxon>
        <taxon>Cytophagales</taxon>
        <taxon>Flammeovirgaceae</taxon>
        <taxon>Imperialibacter</taxon>
    </lineage>
</organism>
<dbReference type="Proteomes" id="UP001302349">
    <property type="component" value="Chromosome"/>
</dbReference>
<reference evidence="2 3" key="1">
    <citation type="journal article" date="2023" name="Microbiol. Resour. Announc.">
        <title>Complete Genome Sequence of Imperialibacter roseus strain P4T.</title>
        <authorList>
            <person name="Tizabi D.R."/>
            <person name="Bachvaroff T."/>
            <person name="Hill R.T."/>
        </authorList>
    </citation>
    <scope>NUCLEOTIDE SEQUENCE [LARGE SCALE GENOMIC DNA]</scope>
    <source>
        <strain evidence="2 3">P4T</strain>
    </source>
</reference>
<dbReference type="InterPro" id="IPR037914">
    <property type="entry name" value="SpoVT-AbrB_sf"/>
</dbReference>
<dbReference type="RefSeq" id="WP_317490442.1">
    <property type="nucleotide sequence ID" value="NZ_CP136051.1"/>
</dbReference>
<keyword evidence="3" id="KW-1185">Reference proteome</keyword>
<evidence type="ECO:0000313" key="3">
    <source>
        <dbReference type="Proteomes" id="UP001302349"/>
    </source>
</evidence>
<dbReference type="GO" id="GO:0003677">
    <property type="term" value="F:DNA binding"/>
    <property type="evidence" value="ECO:0007669"/>
    <property type="project" value="UniProtKB-KW"/>
</dbReference>
<dbReference type="EMBL" id="CP136051">
    <property type="protein sequence ID" value="WOK07790.1"/>
    <property type="molecule type" value="Genomic_DNA"/>
</dbReference>
<name>A0ABZ0ITR9_9BACT</name>
<dbReference type="InterPro" id="IPR007159">
    <property type="entry name" value="SpoVT-AbrB_dom"/>
</dbReference>
<sequence>MKTSIIQIGNSKGLRLSKQVLEQYHITDEVELIFEKDQIVLRPIQQPRKGWDNAFKEMAKEGDDKLLIDDVLAEEDFDEWN</sequence>
<accession>A0ABZ0ITR9</accession>